<feature type="region of interest" description="Disordered" evidence="1">
    <location>
        <begin position="120"/>
        <end position="165"/>
    </location>
</feature>
<evidence type="ECO:0000313" key="3">
    <source>
        <dbReference type="EMBL" id="MDC3981787.1"/>
    </source>
</evidence>
<gene>
    <name evidence="3" type="ORF">KEG57_14830</name>
</gene>
<proteinExistence type="predicted"/>
<accession>A0A9X4AT28</accession>
<evidence type="ECO:0000256" key="1">
    <source>
        <dbReference type="SAM" id="MobiDB-lite"/>
    </source>
</evidence>
<feature type="chain" id="PRO_5040835786" description="Outer membrane protein beta-barrel domain-containing protein" evidence="2">
    <location>
        <begin position="23"/>
        <end position="372"/>
    </location>
</feature>
<feature type="signal peptide" evidence="2">
    <location>
        <begin position="1"/>
        <end position="22"/>
    </location>
</feature>
<evidence type="ECO:0008006" key="5">
    <source>
        <dbReference type="Google" id="ProtNLM"/>
    </source>
</evidence>
<dbReference type="EMBL" id="JAGTJJ010000005">
    <property type="protein sequence ID" value="MDC3981787.1"/>
    <property type="molecule type" value="Genomic_DNA"/>
</dbReference>
<dbReference type="AlphaFoldDB" id="A0A9X4AT28"/>
<dbReference type="Proteomes" id="UP001151081">
    <property type="component" value="Unassembled WGS sequence"/>
</dbReference>
<feature type="compositionally biased region" description="Pro residues" evidence="1">
    <location>
        <begin position="348"/>
        <end position="358"/>
    </location>
</feature>
<name>A0A9X4AT28_9BACT</name>
<protein>
    <recommendedName>
        <fullName evidence="5">Outer membrane protein beta-barrel domain-containing protein</fullName>
    </recommendedName>
</protein>
<keyword evidence="2" id="KW-0732">Signal</keyword>
<reference evidence="3 4" key="1">
    <citation type="submission" date="2021-04" db="EMBL/GenBank/DDBJ databases">
        <title>Genome analysis of Polyangium sp.</title>
        <authorList>
            <person name="Li Y."/>
            <person name="Wang J."/>
        </authorList>
    </citation>
    <scope>NUCLEOTIDE SEQUENCE [LARGE SCALE GENOMIC DNA]</scope>
    <source>
        <strain evidence="3 4">SDU14</strain>
    </source>
</reference>
<feature type="region of interest" description="Disordered" evidence="1">
    <location>
        <begin position="346"/>
        <end position="372"/>
    </location>
</feature>
<feature type="compositionally biased region" description="Pro residues" evidence="1">
    <location>
        <begin position="129"/>
        <end position="156"/>
    </location>
</feature>
<sequence length="372" mass="40230">MALRGGTVLAASICLLAAPAAAQETYRLDYVREPGTEICPNEAVFRAAVSREVGRDPFQPDAPNLLTVVFRRSEKNVRVQIVAKSISGAEQRAPEHEKPTWQCAGLLHHAAFSAGMLIEPLEPPEPEPHIAPPTPPAPPALPAPSLPPSSPPPPPTAAQTVRAVPLPRPGPPTRILISFAGGAASGSTPTWSPSLVFGLGLRQAELSLGVEIRYDAESERIEEPYRIRGSQRFGMLIPCQHARVRSWLQLDKCILISVGYLDRSIEHDSKVWNFLEEKPTFTWGVGLRGGLSFPLGQSVTLQTRLDILFVPDPPEEIVLDREIWTYPYASAALQVGLVYAFDVTNPTAKPPPPPPPQKFSPTVGTSGGSDDI</sequence>
<dbReference type="RefSeq" id="WP_272420478.1">
    <property type="nucleotide sequence ID" value="NZ_JAGTJJ010000005.1"/>
</dbReference>
<organism evidence="3 4">
    <name type="scientific">Polyangium jinanense</name>
    <dbReference type="NCBI Taxonomy" id="2829994"/>
    <lineage>
        <taxon>Bacteria</taxon>
        <taxon>Pseudomonadati</taxon>
        <taxon>Myxococcota</taxon>
        <taxon>Polyangia</taxon>
        <taxon>Polyangiales</taxon>
        <taxon>Polyangiaceae</taxon>
        <taxon>Polyangium</taxon>
    </lineage>
</organism>
<keyword evidence="4" id="KW-1185">Reference proteome</keyword>
<evidence type="ECO:0000313" key="4">
    <source>
        <dbReference type="Proteomes" id="UP001151081"/>
    </source>
</evidence>
<evidence type="ECO:0000256" key="2">
    <source>
        <dbReference type="SAM" id="SignalP"/>
    </source>
</evidence>
<comment type="caution">
    <text evidence="3">The sequence shown here is derived from an EMBL/GenBank/DDBJ whole genome shotgun (WGS) entry which is preliminary data.</text>
</comment>